<keyword evidence="2" id="KW-1185">Reference proteome</keyword>
<dbReference type="Proteomes" id="UP000029384">
    <property type="component" value="Unassembled WGS sequence"/>
</dbReference>
<dbReference type="AlphaFoldDB" id="A0A087S5V1"/>
<protein>
    <submittedName>
        <fullName evidence="1">Uncharacterized protein</fullName>
    </submittedName>
</protein>
<dbReference type="EMBL" id="JOTA01000055">
    <property type="protein sequence ID" value="KFM21105.1"/>
    <property type="molecule type" value="Genomic_DNA"/>
</dbReference>
<accession>A0A087S5V1</accession>
<sequence length="39" mass="4479">PQGIFDVMTISHAELVQNMNNDSDLEPMIEKVKNFLNDM</sequence>
<organism evidence="1 2">
    <name type="scientific">Marine Group I thaumarchaeote SCGC AAA799-B03</name>
    <dbReference type="NCBI Taxonomy" id="1502289"/>
    <lineage>
        <taxon>Archaea</taxon>
        <taxon>Nitrososphaerota</taxon>
        <taxon>Marine Group I</taxon>
    </lineage>
</organism>
<gene>
    <name evidence="1" type="ORF">AAA799B03_01366</name>
</gene>
<comment type="caution">
    <text evidence="1">The sequence shown here is derived from an EMBL/GenBank/DDBJ whole genome shotgun (WGS) entry which is preliminary data.</text>
</comment>
<reference evidence="1 2" key="1">
    <citation type="submission" date="2014-06" db="EMBL/GenBank/DDBJ databases">
        <authorList>
            <person name="Ngugi D.K."/>
            <person name="Blom J."/>
            <person name="Alam I."/>
            <person name="Rashid M."/>
            <person name="Baalawi W."/>
            <person name="Zhang G."/>
            <person name="Hikmawan T."/>
            <person name="Guan Y."/>
            <person name="Antunes A."/>
            <person name="Siam R."/>
            <person name="El-Dorry H."/>
            <person name="Bajic V."/>
            <person name="Stingl U."/>
        </authorList>
    </citation>
    <scope>NUCLEOTIDE SEQUENCE [LARGE SCALE GENOMIC DNA]</scope>
    <source>
        <strain evidence="1">SCGC AAA799-B03</strain>
    </source>
</reference>
<name>A0A087S5V1_9ARCH</name>
<evidence type="ECO:0000313" key="1">
    <source>
        <dbReference type="EMBL" id="KFM21105.1"/>
    </source>
</evidence>
<feature type="non-terminal residue" evidence="1">
    <location>
        <position position="1"/>
    </location>
</feature>
<proteinExistence type="predicted"/>
<evidence type="ECO:0000313" key="2">
    <source>
        <dbReference type="Proteomes" id="UP000029384"/>
    </source>
</evidence>